<comment type="caution">
    <text evidence="1">The sequence shown here is derived from an EMBL/GenBank/DDBJ whole genome shotgun (WGS) entry which is preliminary data.</text>
</comment>
<dbReference type="Proteomes" id="UP000885695">
    <property type="component" value="Unassembled WGS sequence"/>
</dbReference>
<name>A0A7C1NLM5_UNCC3</name>
<evidence type="ECO:0000313" key="1">
    <source>
        <dbReference type="EMBL" id="HEB13446.1"/>
    </source>
</evidence>
<protein>
    <submittedName>
        <fullName evidence="1">Uncharacterized protein</fullName>
    </submittedName>
</protein>
<dbReference type="EMBL" id="DRHL01000024">
    <property type="protein sequence ID" value="HEB13446.1"/>
    <property type="molecule type" value="Genomic_DNA"/>
</dbReference>
<accession>A0A7C1NLM5</accession>
<gene>
    <name evidence="1" type="ORF">ENI13_00525</name>
</gene>
<reference evidence="1" key="1">
    <citation type="journal article" date="2020" name="mSystems">
        <title>Genome- and Community-Level Interaction Insights into Carbon Utilization and Element Cycling Functions of Hydrothermarchaeota in Hydrothermal Sediment.</title>
        <authorList>
            <person name="Zhou Z."/>
            <person name="Liu Y."/>
            <person name="Xu W."/>
            <person name="Pan J."/>
            <person name="Luo Z.H."/>
            <person name="Li M."/>
        </authorList>
    </citation>
    <scope>NUCLEOTIDE SEQUENCE [LARGE SCALE GENOMIC DNA]</scope>
    <source>
        <strain evidence="1">HyVt-369</strain>
    </source>
</reference>
<proteinExistence type="predicted"/>
<dbReference type="AlphaFoldDB" id="A0A7C1NLM5"/>
<sequence>MAKQKRIISKQAIRELKQGNIERAAMKEFKEGKNPYGVGISHRKSFLETQYPLGRIADKAFSAAKRIKRWK</sequence>
<organism evidence="1">
    <name type="scientific">candidate division CPR3 bacterium</name>
    <dbReference type="NCBI Taxonomy" id="2268181"/>
    <lineage>
        <taxon>Bacteria</taxon>
        <taxon>Bacteria division CPR3</taxon>
    </lineage>
</organism>